<comment type="similarity">
    <text evidence="1 6">Belongs to the AAA ATPase family.</text>
</comment>
<dbReference type="SUPFAM" id="SSF54585">
    <property type="entry name" value="Cdc48 domain 2-like"/>
    <property type="match status" value="1"/>
</dbReference>
<comment type="caution">
    <text evidence="8">The sequence shown here is derived from an EMBL/GenBank/DDBJ whole genome shotgun (WGS) entry which is preliminary data.</text>
</comment>
<evidence type="ECO:0000259" key="7">
    <source>
        <dbReference type="SMART" id="SM00382"/>
    </source>
</evidence>
<dbReference type="EMBL" id="JALLAZ020001442">
    <property type="protein sequence ID" value="KAL3774879.1"/>
    <property type="molecule type" value="Genomic_DNA"/>
</dbReference>
<keyword evidence="6" id="KW-0460">Magnesium</keyword>
<gene>
    <name evidence="8" type="ORF">ACHAW5_007297</name>
</gene>
<dbReference type="GO" id="GO:0046872">
    <property type="term" value="F:metal ion binding"/>
    <property type="evidence" value="ECO:0007669"/>
    <property type="project" value="UniProtKB-UniRule"/>
</dbReference>
<feature type="domain" description="AAA+ ATPase" evidence="7">
    <location>
        <begin position="575"/>
        <end position="698"/>
    </location>
</feature>
<dbReference type="PRINTS" id="PR00830">
    <property type="entry name" value="ENDOLAPTASE"/>
</dbReference>
<keyword evidence="2 6" id="KW-0813">Transport</keyword>
<sequence>MVVWEPFPERDKKNQTMSKKGAVVLQVGNLPSNRLALTNRVYLSPKVHGYLVEAIASSSSSPPSSYGGPLVSVGPHAYIAEGHASVPDDKIALNGLQRRFAQLSLANKVEVRPFAVPATFALATLEMSVDTLKKSTSGGERGAPPREVDTDRLASDFLLNYEGHVFEKGQTLAMDFEGTMMEMQVGEMKQMDLGVAGGGGKGGGDVGAARTGQFLAPTALSFSRPQGCKSLSLVGSKVAGGSAGGANTIFLSDFDFEKLGIGGLDAEFNQIFRRAFASRIWPAHVIKQLGINHVRGMLLFGPPGCGKTLIARQIGKVLNAREPKIVNGPEILNKFVGGSEEKVRELFADAEKEQLEMGDHSMLHIIILDEMDAICKSRGANRSDSGVSDSVVNQLLSKIDGVDSLNNILLIGMTNRKDMIDDALLRPGRLEVHVEIGLPDHKGRLQILGIHTKSMSESKRITPEVMERLGELSEKTKNFSGAEIEGLVKAATSYALTRCVDVKDLSKAPDDKNLIVGFDDFQRALDDVSPKFGAKSSELKAMYRNGFVPYGDSFDLLMGNMERLVEQVRTSEKTPLMSVLLQGPPASGKTAMAAKVAVESGFPFVRMISADDMIGYSEMSKCQEIHRAFLDSYKSPLSLIFIDDIERIIDYVAIGPRFSNVVLQTLLVLLKKVPPDYGRRLLIIGTTSCPHLLQDLGLVQAFGVNQGTSLLDDPMQIAEVLRVAAHLKESDAEAIGNAITKPIGIKTLLMVAEMAKQGSTGGAVNASVFLECLHTVGY</sequence>
<evidence type="ECO:0000313" key="9">
    <source>
        <dbReference type="Proteomes" id="UP001530315"/>
    </source>
</evidence>
<evidence type="ECO:0000256" key="3">
    <source>
        <dbReference type="ARBA" id="ARBA00022741"/>
    </source>
</evidence>
<dbReference type="GO" id="GO:0016192">
    <property type="term" value="P:vesicle-mediated transport"/>
    <property type="evidence" value="ECO:0007669"/>
    <property type="project" value="UniProtKB-KW"/>
</dbReference>
<name>A0ABD3NFL8_9STRA</name>
<dbReference type="InterPro" id="IPR003959">
    <property type="entry name" value="ATPase_AAA_core"/>
</dbReference>
<comment type="catalytic activity">
    <reaction evidence="6">
        <text>ATP + H2O = ADP + phosphate + H(+)</text>
        <dbReference type="Rhea" id="RHEA:13065"/>
        <dbReference type="ChEBI" id="CHEBI:15377"/>
        <dbReference type="ChEBI" id="CHEBI:15378"/>
        <dbReference type="ChEBI" id="CHEBI:30616"/>
        <dbReference type="ChEBI" id="CHEBI:43474"/>
        <dbReference type="ChEBI" id="CHEBI:456216"/>
        <dbReference type="EC" id="3.6.4.6"/>
    </reaction>
</comment>
<dbReference type="GO" id="GO:0015031">
    <property type="term" value="P:protein transport"/>
    <property type="evidence" value="ECO:0007669"/>
    <property type="project" value="UniProtKB-KW"/>
</dbReference>
<dbReference type="GO" id="GO:0005524">
    <property type="term" value="F:ATP binding"/>
    <property type="evidence" value="ECO:0007669"/>
    <property type="project" value="UniProtKB-UniRule"/>
</dbReference>
<evidence type="ECO:0000313" key="8">
    <source>
        <dbReference type="EMBL" id="KAL3774879.1"/>
    </source>
</evidence>
<protein>
    <recommendedName>
        <fullName evidence="6">Vesicle-fusing ATPase</fullName>
        <ecNumber evidence="6">3.6.4.6</ecNumber>
    </recommendedName>
</protein>
<dbReference type="SUPFAM" id="SSF52540">
    <property type="entry name" value="P-loop containing nucleoside triphosphate hydrolases"/>
    <property type="match status" value="2"/>
</dbReference>
<dbReference type="PANTHER" id="PTHR23078">
    <property type="entry name" value="VESICULAR-FUSION PROTEIN NSF"/>
    <property type="match status" value="1"/>
</dbReference>
<comment type="cofactor">
    <cofactor evidence="6">
        <name>Mg(2+)</name>
        <dbReference type="ChEBI" id="CHEBI:18420"/>
    </cofactor>
    <text evidence="6">Binds 1 Mg(2+) ion per subunit.</text>
</comment>
<comment type="function">
    <text evidence="6">Required for vesicle-mediated transport. Catalyzes the fusion of transport vesicles within the Golgi cisternae. Is also required for transport from the endoplasmic reticulum to the Golgi stack. Seems to function as a fusion protein required for the delivery of cargo proteins to all compartments of the Golgi stack independent of vesicle origin.</text>
</comment>
<reference evidence="8 9" key="1">
    <citation type="submission" date="2024-10" db="EMBL/GenBank/DDBJ databases">
        <title>Updated reference genomes for cyclostephanoid diatoms.</title>
        <authorList>
            <person name="Roberts W.R."/>
            <person name="Alverson A.J."/>
        </authorList>
    </citation>
    <scope>NUCLEOTIDE SEQUENCE [LARGE SCALE GENOMIC DNA]</scope>
    <source>
        <strain evidence="8 9">AJA276-08</strain>
    </source>
</reference>
<dbReference type="Gene3D" id="3.40.50.300">
    <property type="entry name" value="P-loop containing nucleotide triphosphate hydrolases"/>
    <property type="match status" value="2"/>
</dbReference>
<dbReference type="Proteomes" id="UP001530315">
    <property type="component" value="Unassembled WGS sequence"/>
</dbReference>
<dbReference type="Pfam" id="PF00004">
    <property type="entry name" value="AAA"/>
    <property type="match status" value="2"/>
</dbReference>
<dbReference type="EC" id="3.6.4.6" evidence="6"/>
<dbReference type="GO" id="GO:0005737">
    <property type="term" value="C:cytoplasm"/>
    <property type="evidence" value="ECO:0007669"/>
    <property type="project" value="UniProtKB-SubCell"/>
</dbReference>
<dbReference type="InterPro" id="IPR041569">
    <property type="entry name" value="AAA_lid_3"/>
</dbReference>
<dbReference type="FunFam" id="1.10.8.60:FF:000115">
    <property type="entry name" value="N-ethylmaleimide-sensitive fusion protein, putative"/>
    <property type="match status" value="1"/>
</dbReference>
<evidence type="ECO:0000256" key="5">
    <source>
        <dbReference type="ARBA" id="ARBA00022927"/>
    </source>
</evidence>
<organism evidence="8 9">
    <name type="scientific">Stephanodiscus triporus</name>
    <dbReference type="NCBI Taxonomy" id="2934178"/>
    <lineage>
        <taxon>Eukaryota</taxon>
        <taxon>Sar</taxon>
        <taxon>Stramenopiles</taxon>
        <taxon>Ochrophyta</taxon>
        <taxon>Bacillariophyta</taxon>
        <taxon>Coscinodiscophyceae</taxon>
        <taxon>Thalassiosirophycidae</taxon>
        <taxon>Stephanodiscales</taxon>
        <taxon>Stephanodiscaceae</taxon>
        <taxon>Stephanodiscus</taxon>
    </lineage>
</organism>
<keyword evidence="5 6" id="KW-0653">Protein transport</keyword>
<evidence type="ECO:0000256" key="1">
    <source>
        <dbReference type="ARBA" id="ARBA00006914"/>
    </source>
</evidence>
<accession>A0ABD3NFL8</accession>
<feature type="domain" description="AAA+ ATPase" evidence="7">
    <location>
        <begin position="293"/>
        <end position="440"/>
    </location>
</feature>
<evidence type="ECO:0000256" key="6">
    <source>
        <dbReference type="RuleBase" id="RU367045"/>
    </source>
</evidence>
<dbReference type="InterPro" id="IPR003960">
    <property type="entry name" value="ATPase_AAA_CS"/>
</dbReference>
<dbReference type="InterPro" id="IPR029067">
    <property type="entry name" value="CDC48_domain_2-like_sf"/>
</dbReference>
<dbReference type="Gene3D" id="1.10.8.60">
    <property type="match status" value="1"/>
</dbReference>
<dbReference type="Gene3D" id="3.10.330.10">
    <property type="match status" value="1"/>
</dbReference>
<dbReference type="InterPro" id="IPR003593">
    <property type="entry name" value="AAA+_ATPase"/>
</dbReference>
<dbReference type="FunFam" id="3.40.50.300:FF:000187">
    <property type="entry name" value="Vesicular-fusion ATPase SEC18"/>
    <property type="match status" value="1"/>
</dbReference>
<dbReference type="SMART" id="SM00382">
    <property type="entry name" value="AAA"/>
    <property type="match status" value="2"/>
</dbReference>
<keyword evidence="6" id="KW-0479">Metal-binding</keyword>
<keyword evidence="6" id="KW-0378">Hydrolase</keyword>
<keyword evidence="9" id="KW-1185">Reference proteome</keyword>
<proteinExistence type="inferred from homology"/>
<dbReference type="GO" id="GO:0016787">
    <property type="term" value="F:hydrolase activity"/>
    <property type="evidence" value="ECO:0007669"/>
    <property type="project" value="UniProtKB-KW"/>
</dbReference>
<keyword evidence="4 6" id="KW-0067">ATP-binding</keyword>
<dbReference type="InterPro" id="IPR027417">
    <property type="entry name" value="P-loop_NTPase"/>
</dbReference>
<dbReference type="AlphaFoldDB" id="A0ABD3NFL8"/>
<dbReference type="InterPro" id="IPR009010">
    <property type="entry name" value="Asp_de-COase-like_dom_sf"/>
</dbReference>
<evidence type="ECO:0000256" key="4">
    <source>
        <dbReference type="ARBA" id="ARBA00022840"/>
    </source>
</evidence>
<dbReference type="FunFam" id="3.40.50.300:FF:000166">
    <property type="entry name" value="vesicle-fusing ATPase isoform X1"/>
    <property type="match status" value="1"/>
</dbReference>
<dbReference type="Gene3D" id="2.40.40.20">
    <property type="match status" value="1"/>
</dbReference>
<dbReference type="PROSITE" id="PS00674">
    <property type="entry name" value="AAA"/>
    <property type="match status" value="1"/>
</dbReference>
<keyword evidence="6" id="KW-0963">Cytoplasm</keyword>
<dbReference type="Pfam" id="PF17862">
    <property type="entry name" value="AAA_lid_3"/>
    <property type="match status" value="1"/>
</dbReference>
<keyword evidence="3 6" id="KW-0547">Nucleotide-binding</keyword>
<evidence type="ECO:0000256" key="2">
    <source>
        <dbReference type="ARBA" id="ARBA00022448"/>
    </source>
</evidence>
<dbReference type="InterPro" id="IPR039812">
    <property type="entry name" value="Vesicle-fus_ATPase"/>
</dbReference>
<dbReference type="SUPFAM" id="SSF50692">
    <property type="entry name" value="ADC-like"/>
    <property type="match status" value="1"/>
</dbReference>
<keyword evidence="6" id="KW-0931">ER-Golgi transport</keyword>
<dbReference type="PANTHER" id="PTHR23078:SF3">
    <property type="entry name" value="VESICLE-FUSING ATPASE"/>
    <property type="match status" value="1"/>
</dbReference>
<comment type="subcellular location">
    <subcellularLocation>
        <location evidence="6">Cytoplasm</location>
    </subcellularLocation>
</comment>